<organism evidence="8 9">
    <name type="scientific">Vibrio cincinnatiensis DSM 19608</name>
    <dbReference type="NCBI Taxonomy" id="1123491"/>
    <lineage>
        <taxon>Bacteria</taxon>
        <taxon>Pseudomonadati</taxon>
        <taxon>Pseudomonadota</taxon>
        <taxon>Gammaproteobacteria</taxon>
        <taxon>Vibrionales</taxon>
        <taxon>Vibrionaceae</taxon>
        <taxon>Vibrio</taxon>
    </lineage>
</organism>
<dbReference type="InterPro" id="IPR035681">
    <property type="entry name" value="ComA-like_MBL"/>
</dbReference>
<keyword evidence="2" id="KW-1003">Cell membrane</keyword>
<evidence type="ECO:0000256" key="4">
    <source>
        <dbReference type="ARBA" id="ARBA00022989"/>
    </source>
</evidence>
<feature type="transmembrane region" description="Helical" evidence="6">
    <location>
        <begin position="443"/>
        <end position="463"/>
    </location>
</feature>
<dbReference type="EMBL" id="FUXB01000008">
    <property type="protein sequence ID" value="SJZ95249.1"/>
    <property type="molecule type" value="Genomic_DNA"/>
</dbReference>
<evidence type="ECO:0000256" key="5">
    <source>
        <dbReference type="ARBA" id="ARBA00023136"/>
    </source>
</evidence>
<proteinExistence type="predicted"/>
<feature type="transmembrane region" description="Helical" evidence="6">
    <location>
        <begin position="395"/>
        <end position="414"/>
    </location>
</feature>
<evidence type="ECO:0000256" key="1">
    <source>
        <dbReference type="ARBA" id="ARBA00004651"/>
    </source>
</evidence>
<evidence type="ECO:0000256" key="6">
    <source>
        <dbReference type="SAM" id="Phobius"/>
    </source>
</evidence>
<feature type="transmembrane region" description="Helical" evidence="6">
    <location>
        <begin position="470"/>
        <end position="486"/>
    </location>
</feature>
<dbReference type="InterPro" id="IPR001279">
    <property type="entry name" value="Metallo-B-lactamas"/>
</dbReference>
<feature type="domain" description="Metallo-beta-lactamase" evidence="7">
    <location>
        <begin position="501"/>
        <end position="686"/>
    </location>
</feature>
<dbReference type="Gene3D" id="3.60.15.10">
    <property type="entry name" value="Ribonuclease Z/Hydroxyacylglutathione hydrolase-like"/>
    <property type="match status" value="1"/>
</dbReference>
<dbReference type="GO" id="GO:0005886">
    <property type="term" value="C:plasma membrane"/>
    <property type="evidence" value="ECO:0007669"/>
    <property type="project" value="UniProtKB-SubCell"/>
</dbReference>
<dbReference type="STRING" id="1123491.SAMN02745782_01899"/>
<dbReference type="Proteomes" id="UP000190834">
    <property type="component" value="Unassembled WGS sequence"/>
</dbReference>
<reference evidence="9" key="1">
    <citation type="submission" date="2017-02" db="EMBL/GenBank/DDBJ databases">
        <authorList>
            <person name="Varghese N."/>
            <person name="Submissions S."/>
        </authorList>
    </citation>
    <scope>NUCLEOTIDE SEQUENCE [LARGE SCALE GENOMIC DNA]</scope>
    <source>
        <strain evidence="9">DSM 19608</strain>
    </source>
</reference>
<dbReference type="PANTHER" id="PTHR30619">
    <property type="entry name" value="DNA INTERNALIZATION/COMPETENCE PROTEIN COMEC/REC2"/>
    <property type="match status" value="1"/>
</dbReference>
<keyword evidence="5 6" id="KW-0472">Membrane</keyword>
<evidence type="ECO:0000256" key="2">
    <source>
        <dbReference type="ARBA" id="ARBA00022475"/>
    </source>
</evidence>
<dbReference type="AlphaFoldDB" id="A0A1T4PUY8"/>
<feature type="transmembrane region" description="Helical" evidence="6">
    <location>
        <begin position="51"/>
        <end position="68"/>
    </location>
</feature>
<dbReference type="GO" id="GO:0030420">
    <property type="term" value="P:establishment of competence for transformation"/>
    <property type="evidence" value="ECO:0007669"/>
    <property type="project" value="InterPro"/>
</dbReference>
<dbReference type="InterPro" id="IPR036866">
    <property type="entry name" value="RibonucZ/Hydroxyglut_hydro"/>
</dbReference>
<dbReference type="Pfam" id="PF03772">
    <property type="entry name" value="Competence"/>
    <property type="match status" value="1"/>
</dbReference>
<feature type="transmembrane region" description="Helical" evidence="6">
    <location>
        <begin position="366"/>
        <end position="388"/>
    </location>
</feature>
<evidence type="ECO:0000313" key="9">
    <source>
        <dbReference type="Proteomes" id="UP000190834"/>
    </source>
</evidence>
<feature type="transmembrane region" description="Helical" evidence="6">
    <location>
        <begin position="320"/>
        <end position="346"/>
    </location>
</feature>
<keyword evidence="9" id="KW-1185">Reference proteome</keyword>
<dbReference type="CDD" id="cd07731">
    <property type="entry name" value="ComA-like_MBL-fold"/>
    <property type="match status" value="1"/>
</dbReference>
<dbReference type="PANTHER" id="PTHR30619:SF1">
    <property type="entry name" value="RECOMBINATION PROTEIN 2"/>
    <property type="match status" value="1"/>
</dbReference>
<sequence length="747" mass="84480">MTLLSNYWTLASFSLTALSSPYWPWMPHWFVAFTILVAMSMMLFMNRCRGCIGVALALVVIITQGNLVRAQSNIILQFEGDITIKGEVNSFFNATSHGFVGSAVIRSINHQPLPFFLTPKIHLTTPIALQLGDQFEFIAQVKPIYGRLNEVGFDQESFYFSQRWVARANVKKNSTYQIIPNSHLRSKLYSHIKQLTELSPVQGMILALTFGERSLITAEQWLGLRNSGLIHLTAISGLHIGMAFGVGYVFGLLLIRILTGRLWLPFVLGGGLALAYAWLAGFTLPTQRALIMCWLNIVLLLLNVRVTAIQRILLTLSAVALWDPFTALSASFWLSFLAVGLVIYQISTINPQFVWWKKLLLGQFRLSILMVPMSAYFFAGVSLSSVLYNILFIPWFSFVVIPLLFMALICYLLFQYESSWWWEWLESALWPFNVSLGLSSPSWIDASLSSQYFLLMILTLWFLRPMLSKSAGIAITMIVAMGWVSFPDKQGWRVDVLDVGHGLAVLIERNGAFVLYDTGSGWEGGSYAQSLIAPLLIHRGYSHLDGVIISHFDNDHSGGLYDIQRLLSPTWIRASQHKPSIQPCKQGEQWQWQGLTFTALWPPQLVSRAENPHSCVVRIEDPEYGHSLLLTGDVTAVGEWLLSREAEILESDVLLVPHHGSQTSSTLAFIKTVNPQIALASLAKGHRWRLPHPDVLSRYQDLGINWLDTGDMGQISLLYRKEDRQLQTLRQRGIRPWYRQMLRNEVE</sequence>
<feature type="transmembrane region" description="Helical" evidence="6">
    <location>
        <begin position="289"/>
        <end position="308"/>
    </location>
</feature>
<name>A0A1T4PUY8_VIBCI</name>
<evidence type="ECO:0000259" key="7">
    <source>
        <dbReference type="SMART" id="SM00849"/>
    </source>
</evidence>
<dbReference type="InterPro" id="IPR052159">
    <property type="entry name" value="Competence_DNA_uptake"/>
</dbReference>
<dbReference type="OrthoDB" id="9761531at2"/>
<evidence type="ECO:0000256" key="3">
    <source>
        <dbReference type="ARBA" id="ARBA00022692"/>
    </source>
</evidence>
<comment type="subcellular location">
    <subcellularLocation>
        <location evidence="1">Cell membrane</location>
        <topology evidence="1">Multi-pass membrane protein</topology>
    </subcellularLocation>
</comment>
<keyword evidence="3 6" id="KW-0812">Transmembrane</keyword>
<protein>
    <submittedName>
        <fullName evidence="8">Competence protein ComEC</fullName>
    </submittedName>
</protein>
<dbReference type="SUPFAM" id="SSF56281">
    <property type="entry name" value="Metallo-hydrolase/oxidoreductase"/>
    <property type="match status" value="1"/>
</dbReference>
<dbReference type="InterPro" id="IPR004797">
    <property type="entry name" value="Competence_ComEC/Rec2"/>
</dbReference>
<feature type="transmembrane region" description="Helical" evidence="6">
    <location>
        <begin position="25"/>
        <end position="44"/>
    </location>
</feature>
<dbReference type="InterPro" id="IPR004477">
    <property type="entry name" value="ComEC_N"/>
</dbReference>
<dbReference type="NCBIfam" id="TIGR00360">
    <property type="entry name" value="ComEC_N-term"/>
    <property type="match status" value="1"/>
</dbReference>
<dbReference type="SMART" id="SM00849">
    <property type="entry name" value="Lactamase_B"/>
    <property type="match status" value="1"/>
</dbReference>
<gene>
    <name evidence="8" type="ORF">SAMN02745782_01899</name>
</gene>
<feature type="transmembrane region" description="Helical" evidence="6">
    <location>
        <begin position="262"/>
        <end position="283"/>
    </location>
</feature>
<accession>A0A1T4PUY8</accession>
<dbReference type="NCBIfam" id="TIGR00361">
    <property type="entry name" value="ComEC_Rec2"/>
    <property type="match status" value="1"/>
</dbReference>
<keyword evidence="4 6" id="KW-1133">Transmembrane helix</keyword>
<dbReference type="Pfam" id="PF00753">
    <property type="entry name" value="Lactamase_B"/>
    <property type="match status" value="1"/>
</dbReference>
<evidence type="ECO:0000313" key="8">
    <source>
        <dbReference type="EMBL" id="SJZ95249.1"/>
    </source>
</evidence>
<feature type="transmembrane region" description="Helical" evidence="6">
    <location>
        <begin position="229"/>
        <end position="255"/>
    </location>
</feature>